<feature type="compositionally biased region" description="Acidic residues" evidence="4">
    <location>
        <begin position="889"/>
        <end position="903"/>
    </location>
</feature>
<dbReference type="Pfam" id="PF01535">
    <property type="entry name" value="PPR"/>
    <property type="match status" value="4"/>
</dbReference>
<sequence>MALGTTSRRLRARSTSQLGVNTGNDSSVVKIELSACKGKRGKTVNNKVIDYKAITGHDWSKVEDDVRGPLRDRVMDKFDIGMHIPHVKYVVDKILGERLRGFRSILNLHYKKFENDGNINEQNSSNRQKLPTNHCGGSKPFVKYLKESRDSETQRPVGMIELYRRTHFSSKEWTSLVAEENYDRMQQLKDESEAEGVVPKTEYEILNTEEVQKRRDKEEFQRRRAEEAEKRNEELTAEMVSQRKKLEEMDARQISVLAGYALSGESDSGKVQEGFDIFRVFHGYGGLAPTKFTLAPVLKLCLLYGVVEFGDCSWFGRVEDARRLFDGMDERDVVLWNVMLKAYMKLGNEDEMYRLFLEFHCSRQVQVHALKMGSGEDDFVSTALIDVYGKSGRMKEAELLFSRSGRFDLVSWNAMMAGYVTNQDGHKALNLFSTIHKSGEKSNQFTLTTALNACSCLVAFQQGKQIHGYIIRLGFESDLCVSSGILDMYVKCGDVSGASLAFDSIREPDIVTWTAMISGCVENGEADRSLGFYHRMMRSGVSPDEYSYKLFKRMNMRCQDIKPDSITFIGVLSACSHSGLVFEAYGYFNSMYSMYGIEPKIEHYSCLVDVLGRAGHVHQAKKLIESMPFKPSASMYRALLGGCRLQGDAVCSYWLLVLEPFDSAARVLLSNIYASANQWDKVNETRNIMKSRSIKKDPGYSWIDVKNKVNLFVVDDKLHPQASAIHDKLEELIQIIGEEGYTPDADYVMLDVEEEEKRVFSILPQMAPKQKVPEKIRPTASHRKGLIKEREDPSHTNFNQPPRMPAKRSRTDPTKVEESGSIPQVAVTPVEVQDVKSSSTSGGDSQTSVSSTYYFYPNATFPARDTPLYEPFLNPVVEVQEQGTRTTDEEGIQDDNNDDSSESEADKYGPRDTSLLTSFQTHRAKALALGQDPGCLWVFHHNPTWDIGKVVEKRWLPETNNFHFKWGEISITLEDVWRLIGLRVDGDMTVVQGKWGATNVKQVIKDYFYQSDQGYLDLKDDGAGISLSLVKIVDFFVSVLGTNAVIEASSSFEPLRLSSRAIAKAYMLYVLGAFLLKKAVWDPYLEKRADRHMFKKVASFTGFICSSEHIKAYYPDRVQHQFIRRQYVPRNPICLEGYFEWFKEVSFTKLCPSTVNLNENDDRRILGDGGGGGGVGCHVGGSGVGSPIEGDVGGGFLQREHVQGQNEDIISRLEEEISNLKLEKEVTESKLLEAIKLKLNLVPHSEANVVGAEDWKQKYEELNVKYKEARRKLSE</sequence>
<dbReference type="InterPro" id="IPR046848">
    <property type="entry name" value="E_motif"/>
</dbReference>
<feature type="repeat" description="PPR" evidence="2">
    <location>
        <begin position="509"/>
        <end position="543"/>
    </location>
</feature>
<dbReference type="FunFam" id="1.25.40.10:FF:000343">
    <property type="entry name" value="Pentatricopeptide repeat-containing protein At3g58590"/>
    <property type="match status" value="1"/>
</dbReference>
<keyword evidence="1" id="KW-0677">Repeat</keyword>
<dbReference type="InterPro" id="IPR019557">
    <property type="entry name" value="AminoTfrase-like_pln_mobile"/>
</dbReference>
<evidence type="ECO:0000313" key="6">
    <source>
        <dbReference type="EMBL" id="KAF6138474.1"/>
    </source>
</evidence>
<feature type="region of interest" description="Disordered" evidence="4">
    <location>
        <begin position="830"/>
        <end position="849"/>
    </location>
</feature>
<dbReference type="PANTHER" id="PTHR47926:SF543">
    <property type="entry name" value="(WILD MALAYSIAN BANANA) HYPOTHETICAL PROTEIN"/>
    <property type="match status" value="1"/>
</dbReference>
<evidence type="ECO:0000256" key="2">
    <source>
        <dbReference type="PROSITE-ProRule" id="PRU00708"/>
    </source>
</evidence>
<comment type="caution">
    <text evidence="6">The sequence shown here is derived from an EMBL/GenBank/DDBJ whole genome shotgun (WGS) entry which is preliminary data.</text>
</comment>
<dbReference type="PROSITE" id="PS51375">
    <property type="entry name" value="PPR"/>
    <property type="match status" value="2"/>
</dbReference>
<dbReference type="Pfam" id="PF10536">
    <property type="entry name" value="PMD"/>
    <property type="match status" value="1"/>
</dbReference>
<dbReference type="NCBIfam" id="TIGR00756">
    <property type="entry name" value="PPR"/>
    <property type="match status" value="1"/>
</dbReference>
<feature type="repeat" description="PPR" evidence="2">
    <location>
        <begin position="408"/>
        <end position="442"/>
    </location>
</feature>
<evidence type="ECO:0000256" key="1">
    <source>
        <dbReference type="ARBA" id="ARBA00022737"/>
    </source>
</evidence>
<dbReference type="Gene3D" id="1.25.40.10">
    <property type="entry name" value="Tetratricopeptide repeat domain"/>
    <property type="match status" value="4"/>
</dbReference>
<dbReference type="GO" id="GO:0009451">
    <property type="term" value="P:RNA modification"/>
    <property type="evidence" value="ECO:0007669"/>
    <property type="project" value="InterPro"/>
</dbReference>
<dbReference type="InterPro" id="IPR046960">
    <property type="entry name" value="PPR_At4g14850-like_plant"/>
</dbReference>
<dbReference type="CDD" id="cd22265">
    <property type="entry name" value="UDM1_RNF168"/>
    <property type="match status" value="1"/>
</dbReference>
<dbReference type="PANTHER" id="PTHR47926">
    <property type="entry name" value="PENTATRICOPEPTIDE REPEAT-CONTAINING PROTEIN"/>
    <property type="match status" value="1"/>
</dbReference>
<keyword evidence="7" id="KW-1185">Reference proteome</keyword>
<dbReference type="EMBL" id="JACGCM010002569">
    <property type="protein sequence ID" value="KAF6138474.1"/>
    <property type="molecule type" value="Genomic_DNA"/>
</dbReference>
<keyword evidence="3" id="KW-0175">Coiled coil</keyword>
<dbReference type="AlphaFoldDB" id="A0A7J7L7D6"/>
<feature type="region of interest" description="Disordered" evidence="4">
    <location>
        <begin position="882"/>
        <end position="912"/>
    </location>
</feature>
<evidence type="ECO:0000313" key="7">
    <source>
        <dbReference type="Proteomes" id="UP000541444"/>
    </source>
</evidence>
<evidence type="ECO:0000256" key="3">
    <source>
        <dbReference type="SAM" id="Coils"/>
    </source>
</evidence>
<feature type="compositionally biased region" description="Basic and acidic residues" evidence="4">
    <location>
        <begin position="809"/>
        <end position="818"/>
    </location>
</feature>
<dbReference type="FunFam" id="1.25.40.10:FF:000090">
    <property type="entry name" value="Pentatricopeptide repeat-containing protein, chloroplastic"/>
    <property type="match status" value="1"/>
</dbReference>
<feature type="domain" description="Aminotransferase-like plant mobile" evidence="5">
    <location>
        <begin position="953"/>
        <end position="1075"/>
    </location>
</feature>
<dbReference type="InterPro" id="IPR011990">
    <property type="entry name" value="TPR-like_helical_dom_sf"/>
</dbReference>
<organism evidence="6 7">
    <name type="scientific">Kingdonia uniflora</name>
    <dbReference type="NCBI Taxonomy" id="39325"/>
    <lineage>
        <taxon>Eukaryota</taxon>
        <taxon>Viridiplantae</taxon>
        <taxon>Streptophyta</taxon>
        <taxon>Embryophyta</taxon>
        <taxon>Tracheophyta</taxon>
        <taxon>Spermatophyta</taxon>
        <taxon>Magnoliopsida</taxon>
        <taxon>Ranunculales</taxon>
        <taxon>Circaeasteraceae</taxon>
        <taxon>Kingdonia</taxon>
    </lineage>
</organism>
<dbReference type="Proteomes" id="UP000541444">
    <property type="component" value="Unassembled WGS sequence"/>
</dbReference>
<dbReference type="InterPro" id="IPR002885">
    <property type="entry name" value="PPR_rpt"/>
</dbReference>
<evidence type="ECO:0000256" key="4">
    <source>
        <dbReference type="SAM" id="MobiDB-lite"/>
    </source>
</evidence>
<dbReference type="FunFam" id="1.25.40.10:FF:000073">
    <property type="entry name" value="Pentatricopeptide repeat-containing protein chloroplastic"/>
    <property type="match status" value="1"/>
</dbReference>
<protein>
    <recommendedName>
        <fullName evidence="5">Aminotransferase-like plant mobile domain-containing protein</fullName>
    </recommendedName>
</protein>
<gene>
    <name evidence="6" type="ORF">GIB67_022508</name>
</gene>
<feature type="coiled-coil region" evidence="3">
    <location>
        <begin position="1210"/>
        <end position="1272"/>
    </location>
</feature>
<feature type="region of interest" description="Disordered" evidence="4">
    <location>
        <begin position="770"/>
        <end position="823"/>
    </location>
</feature>
<evidence type="ECO:0000259" key="5">
    <source>
        <dbReference type="Pfam" id="PF10536"/>
    </source>
</evidence>
<dbReference type="Pfam" id="PF20431">
    <property type="entry name" value="E_motif"/>
    <property type="match status" value="1"/>
</dbReference>
<accession>A0A7J7L7D6</accession>
<dbReference type="GO" id="GO:0003729">
    <property type="term" value="F:mRNA binding"/>
    <property type="evidence" value="ECO:0007669"/>
    <property type="project" value="UniProtKB-ARBA"/>
</dbReference>
<feature type="region of interest" description="Disordered" evidence="4">
    <location>
        <begin position="1"/>
        <end position="21"/>
    </location>
</feature>
<feature type="compositionally biased region" description="Low complexity" evidence="4">
    <location>
        <begin position="837"/>
        <end position="849"/>
    </location>
</feature>
<dbReference type="Pfam" id="PF13041">
    <property type="entry name" value="PPR_2"/>
    <property type="match status" value="2"/>
</dbReference>
<reference evidence="6 7" key="1">
    <citation type="journal article" date="2020" name="IScience">
        <title>Genome Sequencing of the Endangered Kingdonia uniflora (Circaeasteraceae, Ranunculales) Reveals Potential Mechanisms of Evolutionary Specialization.</title>
        <authorList>
            <person name="Sun Y."/>
            <person name="Deng T."/>
            <person name="Zhang A."/>
            <person name="Moore M.J."/>
            <person name="Landis J.B."/>
            <person name="Lin N."/>
            <person name="Zhang H."/>
            <person name="Zhang X."/>
            <person name="Huang J."/>
            <person name="Zhang X."/>
            <person name="Sun H."/>
            <person name="Wang H."/>
        </authorList>
    </citation>
    <scope>NUCLEOTIDE SEQUENCE [LARGE SCALE GENOMIC DNA]</scope>
    <source>
        <strain evidence="6">TB1705</strain>
        <tissue evidence="6">Leaf</tissue>
    </source>
</reference>
<proteinExistence type="predicted"/>
<feature type="coiled-coil region" evidence="3">
    <location>
        <begin position="175"/>
        <end position="252"/>
    </location>
</feature>
<name>A0A7J7L7D6_9MAGN</name>